<protein>
    <recommendedName>
        <fullName evidence="4">Anti-sigma factor NepR domain-containing protein</fullName>
    </recommendedName>
</protein>
<evidence type="ECO:0008006" key="4">
    <source>
        <dbReference type="Google" id="ProtNLM"/>
    </source>
</evidence>
<feature type="region of interest" description="Disordered" evidence="1">
    <location>
        <begin position="1"/>
        <end position="31"/>
    </location>
</feature>
<keyword evidence="3" id="KW-1185">Reference proteome</keyword>
<feature type="compositionally biased region" description="Basic residues" evidence="1">
    <location>
        <begin position="1"/>
        <end position="11"/>
    </location>
</feature>
<evidence type="ECO:0000256" key="1">
    <source>
        <dbReference type="SAM" id="MobiDB-lite"/>
    </source>
</evidence>
<accession>A0ABS3MC57</accession>
<dbReference type="Proteomes" id="UP000692816">
    <property type="component" value="Unassembled WGS sequence"/>
</dbReference>
<dbReference type="RefSeq" id="WP_207841003.1">
    <property type="nucleotide sequence ID" value="NZ_CP088282.1"/>
</dbReference>
<comment type="caution">
    <text evidence="2">The sequence shown here is derived from an EMBL/GenBank/DDBJ whole genome shotgun (WGS) entry which is preliminary data.</text>
</comment>
<dbReference type="EMBL" id="JAGEPA010000001">
    <property type="protein sequence ID" value="MBO1428976.1"/>
    <property type="molecule type" value="Genomic_DNA"/>
</dbReference>
<sequence>MCSVVRSRRVKNSVGRSSSARSNSRPARRPPILIDVDKLPAELLDRLIELIDRAEPLDDHPEDR</sequence>
<feature type="compositionally biased region" description="Low complexity" evidence="1">
    <location>
        <begin position="12"/>
        <end position="25"/>
    </location>
</feature>
<evidence type="ECO:0000313" key="2">
    <source>
        <dbReference type="EMBL" id="MBO1428976.1"/>
    </source>
</evidence>
<evidence type="ECO:0000313" key="3">
    <source>
        <dbReference type="Proteomes" id="UP000692816"/>
    </source>
</evidence>
<proteinExistence type="predicted"/>
<reference evidence="2" key="1">
    <citation type="journal article" date="2021" name="Int. J. Syst. Evol. Microbiol.">
        <title>Bradyrhizobium septentrionale sp. nov. (sv. septentrionale) and Bradyrhizobium quebecense sp. nov. (sv. septentrionale) associated with legumes native to Canada possess rearranged symbiosis genes and numerous insertion sequences.</title>
        <authorList>
            <person name="Bromfield E.S.P."/>
            <person name="Cloutier S."/>
        </authorList>
    </citation>
    <scope>NUCLEOTIDE SEQUENCE</scope>
    <source>
        <strain evidence="2">12S5</strain>
    </source>
</reference>
<organism evidence="2 3">
    <name type="scientific">Bradyrhizobium quebecense</name>
    <dbReference type="NCBI Taxonomy" id="2748629"/>
    <lineage>
        <taxon>Bacteria</taxon>
        <taxon>Pseudomonadati</taxon>
        <taxon>Pseudomonadota</taxon>
        <taxon>Alphaproteobacteria</taxon>
        <taxon>Hyphomicrobiales</taxon>
        <taxon>Nitrobacteraceae</taxon>
        <taxon>Bradyrhizobium</taxon>
    </lineage>
</organism>
<gene>
    <name evidence="2" type="ORF">J4P68_05970</name>
</gene>
<name>A0ABS3MC57_9BRAD</name>